<dbReference type="AlphaFoldDB" id="A0A8T2TGQ9"/>
<dbReference type="EMBL" id="CM035417">
    <property type="protein sequence ID" value="KAH7422487.1"/>
    <property type="molecule type" value="Genomic_DNA"/>
</dbReference>
<dbReference type="OMA" id="RAECMAS"/>
<dbReference type="InterPro" id="IPR003245">
    <property type="entry name" value="Phytocyanin_dom"/>
</dbReference>
<dbReference type="GO" id="GO:0005886">
    <property type="term" value="C:plasma membrane"/>
    <property type="evidence" value="ECO:0007669"/>
    <property type="project" value="TreeGrafter"/>
</dbReference>
<evidence type="ECO:0000313" key="6">
    <source>
        <dbReference type="Proteomes" id="UP000825935"/>
    </source>
</evidence>
<sequence>MHGLAARVAGGGTDALARMRTAARLIVFVMIMSRAECMASKHTVGRSAGWTIPAVGNVNYSAWAADFTLSVGDVLVFKYDATLHDVMQVSEEAYDACDASQPMALYNDGETDITLDHDGAWFFICGVPGHCSAGQKLEVDVDPMPPTIAPSPNMNLLPPLSAPTYASSPFNGPSPSPSHPPNEQYLSPSNDVDSSPLNGGNLDPSHVSPSNSGKLPFSSTPLSAASLEEFFKTSIHIIASIIFYILLVNVS</sequence>
<evidence type="ECO:0000256" key="2">
    <source>
        <dbReference type="ARBA" id="ARBA00023180"/>
    </source>
</evidence>
<dbReference type="PANTHER" id="PTHR33021:SF339">
    <property type="entry name" value="OS07G0570600 PROTEIN"/>
    <property type="match status" value="1"/>
</dbReference>
<keyword evidence="1" id="KW-0479">Metal-binding</keyword>
<dbReference type="Proteomes" id="UP000825935">
    <property type="component" value="Chromosome 12"/>
</dbReference>
<dbReference type="FunFam" id="2.60.40.420:FF:000003">
    <property type="entry name" value="Blue copper"/>
    <property type="match status" value="1"/>
</dbReference>
<dbReference type="InterPro" id="IPR008972">
    <property type="entry name" value="Cupredoxin"/>
</dbReference>
<comment type="caution">
    <text evidence="5">The sequence shown here is derived from an EMBL/GenBank/DDBJ whole genome shotgun (WGS) entry which is preliminary data.</text>
</comment>
<dbReference type="GO" id="GO:0046872">
    <property type="term" value="F:metal ion binding"/>
    <property type="evidence" value="ECO:0007669"/>
    <property type="project" value="UniProtKB-KW"/>
</dbReference>
<proteinExistence type="predicted"/>
<dbReference type="PANTHER" id="PTHR33021">
    <property type="entry name" value="BLUE COPPER PROTEIN"/>
    <property type="match status" value="1"/>
</dbReference>
<name>A0A8T2TGQ9_CERRI</name>
<dbReference type="InterPro" id="IPR039391">
    <property type="entry name" value="Phytocyanin-like"/>
</dbReference>
<dbReference type="GO" id="GO:0009055">
    <property type="term" value="F:electron transfer activity"/>
    <property type="evidence" value="ECO:0007669"/>
    <property type="project" value="InterPro"/>
</dbReference>
<feature type="compositionally biased region" description="Polar residues" evidence="3">
    <location>
        <begin position="184"/>
        <end position="198"/>
    </location>
</feature>
<gene>
    <name evidence="5" type="ORF">KP509_12G010800</name>
</gene>
<evidence type="ECO:0000259" key="4">
    <source>
        <dbReference type="PROSITE" id="PS51485"/>
    </source>
</evidence>
<accession>A0A8T2TGQ9</accession>
<protein>
    <recommendedName>
        <fullName evidence="4">Phytocyanin domain-containing protein</fullName>
    </recommendedName>
</protein>
<dbReference type="OrthoDB" id="1933492at2759"/>
<keyword evidence="2" id="KW-0325">Glycoprotein</keyword>
<dbReference type="Gene3D" id="2.60.40.420">
    <property type="entry name" value="Cupredoxins - blue copper proteins"/>
    <property type="match status" value="1"/>
</dbReference>
<keyword evidence="6" id="KW-1185">Reference proteome</keyword>
<reference evidence="5" key="1">
    <citation type="submission" date="2021-08" db="EMBL/GenBank/DDBJ databases">
        <title>WGS assembly of Ceratopteris richardii.</title>
        <authorList>
            <person name="Marchant D.B."/>
            <person name="Chen G."/>
            <person name="Jenkins J."/>
            <person name="Shu S."/>
            <person name="Leebens-Mack J."/>
            <person name="Grimwood J."/>
            <person name="Schmutz J."/>
            <person name="Soltis P."/>
            <person name="Soltis D."/>
            <person name="Chen Z.-H."/>
        </authorList>
    </citation>
    <scope>NUCLEOTIDE SEQUENCE</scope>
    <source>
        <strain evidence="5">Whitten #5841</strain>
        <tissue evidence="5">Leaf</tissue>
    </source>
</reference>
<feature type="region of interest" description="Disordered" evidence="3">
    <location>
        <begin position="167"/>
        <end position="214"/>
    </location>
</feature>
<evidence type="ECO:0000313" key="5">
    <source>
        <dbReference type="EMBL" id="KAH7422487.1"/>
    </source>
</evidence>
<dbReference type="PROSITE" id="PS51485">
    <property type="entry name" value="PHYTOCYANIN"/>
    <property type="match status" value="1"/>
</dbReference>
<evidence type="ECO:0000256" key="1">
    <source>
        <dbReference type="ARBA" id="ARBA00022723"/>
    </source>
</evidence>
<feature type="domain" description="Phytocyanin" evidence="4">
    <location>
        <begin position="40"/>
        <end position="143"/>
    </location>
</feature>
<evidence type="ECO:0000256" key="3">
    <source>
        <dbReference type="SAM" id="MobiDB-lite"/>
    </source>
</evidence>
<dbReference type="CDD" id="cd04216">
    <property type="entry name" value="Phytocyanin"/>
    <property type="match status" value="1"/>
</dbReference>
<dbReference type="Pfam" id="PF02298">
    <property type="entry name" value="Cu_bind_like"/>
    <property type="match status" value="1"/>
</dbReference>
<organism evidence="5 6">
    <name type="scientific">Ceratopteris richardii</name>
    <name type="common">Triangle waterfern</name>
    <dbReference type="NCBI Taxonomy" id="49495"/>
    <lineage>
        <taxon>Eukaryota</taxon>
        <taxon>Viridiplantae</taxon>
        <taxon>Streptophyta</taxon>
        <taxon>Embryophyta</taxon>
        <taxon>Tracheophyta</taxon>
        <taxon>Polypodiopsida</taxon>
        <taxon>Polypodiidae</taxon>
        <taxon>Polypodiales</taxon>
        <taxon>Pteridineae</taxon>
        <taxon>Pteridaceae</taxon>
        <taxon>Parkerioideae</taxon>
        <taxon>Ceratopteris</taxon>
    </lineage>
</organism>
<dbReference type="SUPFAM" id="SSF49503">
    <property type="entry name" value="Cupredoxins"/>
    <property type="match status" value="1"/>
</dbReference>